<keyword evidence="3" id="KW-0378">Hydrolase</keyword>
<dbReference type="InterPro" id="IPR045570">
    <property type="entry name" value="Metalloprtase-TldD/E_cen_dom"/>
</dbReference>
<dbReference type="Pfam" id="PF19290">
    <property type="entry name" value="PmbA_TldD_2nd"/>
    <property type="match status" value="1"/>
</dbReference>
<keyword evidence="9" id="KW-1185">Reference proteome</keyword>
<evidence type="ECO:0000256" key="3">
    <source>
        <dbReference type="ARBA" id="ARBA00022801"/>
    </source>
</evidence>
<feature type="domain" description="Metalloprotease TldD/E central" evidence="7">
    <location>
        <begin position="127"/>
        <end position="236"/>
    </location>
</feature>
<dbReference type="AlphaFoldDB" id="W9V9T6"/>
<organism evidence="8 9">
    <name type="scientific">Imhoffiella purpurea</name>
    <dbReference type="NCBI Taxonomy" id="1249627"/>
    <lineage>
        <taxon>Bacteria</taxon>
        <taxon>Pseudomonadati</taxon>
        <taxon>Pseudomonadota</taxon>
        <taxon>Gammaproteobacteria</taxon>
        <taxon>Chromatiales</taxon>
        <taxon>Chromatiaceae</taxon>
        <taxon>Imhoffiella</taxon>
    </lineage>
</organism>
<dbReference type="EMBL" id="AONC01000012">
    <property type="protein sequence ID" value="EXJ16343.1"/>
    <property type="molecule type" value="Genomic_DNA"/>
</dbReference>
<dbReference type="PANTHER" id="PTHR30624:SF4">
    <property type="entry name" value="METALLOPROTEASE TLDD"/>
    <property type="match status" value="1"/>
</dbReference>
<comment type="similarity">
    <text evidence="1">Belongs to the peptidase U62 family.</text>
</comment>
<dbReference type="GO" id="GO:0005829">
    <property type="term" value="C:cytosol"/>
    <property type="evidence" value="ECO:0007669"/>
    <property type="project" value="TreeGrafter"/>
</dbReference>
<keyword evidence="4" id="KW-0482">Metalloprotease</keyword>
<comment type="caution">
    <text evidence="8">The sequence shown here is derived from an EMBL/GenBank/DDBJ whole genome shotgun (WGS) entry which is preliminary data.</text>
</comment>
<dbReference type="Gene3D" id="3.30.2290.10">
    <property type="entry name" value="PmbA/TldD superfamily"/>
    <property type="match status" value="1"/>
</dbReference>
<evidence type="ECO:0000256" key="2">
    <source>
        <dbReference type="ARBA" id="ARBA00022670"/>
    </source>
</evidence>
<dbReference type="InterPro" id="IPR025502">
    <property type="entry name" value="TldD"/>
</dbReference>
<evidence type="ECO:0000313" key="8">
    <source>
        <dbReference type="EMBL" id="EXJ16343.1"/>
    </source>
</evidence>
<dbReference type="STRING" id="1249627.D779_0277"/>
<evidence type="ECO:0000259" key="5">
    <source>
        <dbReference type="Pfam" id="PF01523"/>
    </source>
</evidence>
<protein>
    <submittedName>
        <fullName evidence="8">TldD protein</fullName>
    </submittedName>
</protein>
<dbReference type="SUPFAM" id="SSF111283">
    <property type="entry name" value="Putative modulator of DNA gyrase, PmbA/TldD"/>
    <property type="match status" value="1"/>
</dbReference>
<dbReference type="InterPro" id="IPR036059">
    <property type="entry name" value="TldD/PmbA_sf"/>
</dbReference>
<reference evidence="8 9" key="1">
    <citation type="submission" date="2012-11" db="EMBL/GenBank/DDBJ databases">
        <title>Genome assembly of Thiorhodococcus sp. AK35.</title>
        <authorList>
            <person name="Nupur N."/>
            <person name="Khatri I."/>
            <person name="Subramanian S."/>
            <person name="Pinnaka A."/>
        </authorList>
    </citation>
    <scope>NUCLEOTIDE SEQUENCE [LARGE SCALE GENOMIC DNA]</scope>
    <source>
        <strain evidence="8 9">AK35</strain>
    </source>
</reference>
<evidence type="ECO:0000256" key="4">
    <source>
        <dbReference type="ARBA" id="ARBA00023049"/>
    </source>
</evidence>
<evidence type="ECO:0000259" key="6">
    <source>
        <dbReference type="Pfam" id="PF19289"/>
    </source>
</evidence>
<evidence type="ECO:0000259" key="7">
    <source>
        <dbReference type="Pfam" id="PF19290"/>
    </source>
</evidence>
<keyword evidence="2" id="KW-0645">Protease</keyword>
<dbReference type="PATRIC" id="fig|1249627.3.peg.874"/>
<dbReference type="OrthoDB" id="9803213at2"/>
<dbReference type="Pfam" id="PF19289">
    <property type="entry name" value="PmbA_TldD_3rd"/>
    <property type="match status" value="1"/>
</dbReference>
<evidence type="ECO:0000256" key="1">
    <source>
        <dbReference type="ARBA" id="ARBA00005836"/>
    </source>
</evidence>
<evidence type="ECO:0000313" key="9">
    <source>
        <dbReference type="Proteomes" id="UP000019460"/>
    </source>
</evidence>
<dbReference type="NCBIfam" id="NF008006">
    <property type="entry name" value="PRK10735.1"/>
    <property type="match status" value="1"/>
</dbReference>
<dbReference type="InterPro" id="IPR051463">
    <property type="entry name" value="Peptidase_U62_metallo"/>
</dbReference>
<sequence length="480" mass="50798">MTDPIVIARESILEPAGLLERDLDRLLGRLTGASLDAADIYFQTSRLQSWVLEDGIIKDGNFSIEQGAGLRAVSGEKTGFAYSDELQFPALEQAAEAARAIARAGQEGRTKIAMVPAERRLYEPLNPIGSLSDPDKIALLQRVDAEARRVDPRVREVVASLVAVQDTVLVLADDGTLAADVRPLVRLSVNVIAEENGRREQGSSGGGARADLGYFLVEDRALSFAREAVRLALTNLEAGDAPAGTMTVVLGAGWPGVLLHEAIGHGLEGDFNRKGSSAFSGRIGQRVAAPGVTVVDDGTLPGRRGSLNMDDEGTVTQNTVLIEDGILRGYMQDKLNARLTGNRPTGNGRRESYAHLPMPRMTNTYMLAGERDPGEIIASVDKGLYAVNFGGGQVDITSGKFVFSASEAYLIENGRIGRPVKGATLIGNGPDVLTRVSMIGNDLELDQGVGTCGKEGQSVPVGVGQPTLRIDGLTVGGTSQ</sequence>
<dbReference type="GO" id="GO:0008237">
    <property type="term" value="F:metallopeptidase activity"/>
    <property type="evidence" value="ECO:0007669"/>
    <property type="project" value="UniProtKB-KW"/>
</dbReference>
<dbReference type="PIRSF" id="PIRSF004919">
    <property type="entry name" value="TldD"/>
    <property type="match status" value="1"/>
</dbReference>
<gene>
    <name evidence="8" type="ORF">D779_0277</name>
</gene>
<feature type="domain" description="Metalloprotease TldD/E N-terminal" evidence="5">
    <location>
        <begin position="38"/>
        <end position="102"/>
    </location>
</feature>
<dbReference type="eggNOG" id="COG0312">
    <property type="taxonomic scope" value="Bacteria"/>
</dbReference>
<dbReference type="PANTHER" id="PTHR30624">
    <property type="entry name" value="UNCHARACTERIZED PROTEIN TLDD AND PMBA"/>
    <property type="match status" value="1"/>
</dbReference>
<dbReference type="InterPro" id="IPR045569">
    <property type="entry name" value="Metalloprtase-TldD/E_C"/>
</dbReference>
<dbReference type="Pfam" id="PF01523">
    <property type="entry name" value="PmbA_TldD_1st"/>
    <property type="match status" value="1"/>
</dbReference>
<dbReference type="GO" id="GO:0006508">
    <property type="term" value="P:proteolysis"/>
    <property type="evidence" value="ECO:0007669"/>
    <property type="project" value="UniProtKB-KW"/>
</dbReference>
<proteinExistence type="inferred from homology"/>
<accession>W9V9T6</accession>
<dbReference type="Proteomes" id="UP000019460">
    <property type="component" value="Unassembled WGS sequence"/>
</dbReference>
<name>W9V9T6_9GAMM</name>
<feature type="domain" description="Metalloprotease TldD/E C-terminal" evidence="6">
    <location>
        <begin position="244"/>
        <end position="477"/>
    </location>
</feature>
<dbReference type="RefSeq" id="WP_043749953.1">
    <property type="nucleotide sequence ID" value="NZ_AONC01000012.1"/>
</dbReference>
<dbReference type="InterPro" id="IPR002510">
    <property type="entry name" value="Metalloprtase-TldD/E_N"/>
</dbReference>
<dbReference type="InterPro" id="IPR035068">
    <property type="entry name" value="TldD/PmbA_N"/>
</dbReference>